<dbReference type="InterPro" id="IPR029058">
    <property type="entry name" value="AB_hydrolase_fold"/>
</dbReference>
<protein>
    <submittedName>
        <fullName evidence="1">Alpha/beta hydrolase</fullName>
    </submittedName>
</protein>
<sequence>MKKIYLLILLVSFSAFSQKKIIEINSVKLHEKRTLSIVLPPSYETNPDKKYPVLYLLDGDYLLEPFQGALNYGMYWDDLPEVILVGIHQDQTRYDDCTVDEIQGIPFEKGAQFFEFIGTEVVNHVDEKFRTSSFRIIAGHDTTAGFLNFYLYKENPLFNAYISLSPELAPKMEMRIPEQFSKIKSPIFYYQSSADGDIKNIKEPVEKLDQNIKITENKLINYKYNFFKNSTHYSLVLYSIPNALYQIFEAYKPINSAEFNDKIMTLETGFADYLSQKYEYMDKTLGIKIPMRMNDFKAIETAIMKKQAYDELEPLAVIANTDYPQAMLGEYLMGVMYEKRSDFKRAGKRYQVASQMEPIDNLNKDVMYEKMEEMNTLSAKK</sequence>
<organism evidence="1 2">
    <name type="scientific">Flavobacterium agrisoli</name>
    <dbReference type="NCBI Taxonomy" id="2793066"/>
    <lineage>
        <taxon>Bacteria</taxon>
        <taxon>Pseudomonadati</taxon>
        <taxon>Bacteroidota</taxon>
        <taxon>Flavobacteriia</taxon>
        <taxon>Flavobacteriales</taxon>
        <taxon>Flavobacteriaceae</taxon>
        <taxon>Flavobacterium</taxon>
    </lineage>
</organism>
<comment type="caution">
    <text evidence="1">The sequence shown here is derived from an EMBL/GenBank/DDBJ whole genome shotgun (WGS) entry which is preliminary data.</text>
</comment>
<dbReference type="GO" id="GO:0016787">
    <property type="term" value="F:hydrolase activity"/>
    <property type="evidence" value="ECO:0007669"/>
    <property type="project" value="UniProtKB-KW"/>
</dbReference>
<evidence type="ECO:0000313" key="2">
    <source>
        <dbReference type="Proteomes" id="UP000609172"/>
    </source>
</evidence>
<gene>
    <name evidence="1" type="ORF">I5M07_06455</name>
</gene>
<evidence type="ECO:0000313" key="1">
    <source>
        <dbReference type="EMBL" id="MBK0369476.1"/>
    </source>
</evidence>
<reference evidence="1" key="1">
    <citation type="submission" date="2020-12" db="EMBL/GenBank/DDBJ databases">
        <title>Bacterial novel species Flavobacterium sp. SE-1-e isolated from soil.</title>
        <authorList>
            <person name="Jung H.-Y."/>
        </authorList>
    </citation>
    <scope>NUCLEOTIDE SEQUENCE</scope>
    <source>
        <strain evidence="1">SE-1-e</strain>
    </source>
</reference>
<dbReference type="Gene3D" id="3.40.50.1820">
    <property type="entry name" value="alpha/beta hydrolase"/>
    <property type="match status" value="1"/>
</dbReference>
<proteinExistence type="predicted"/>
<dbReference type="Gene3D" id="1.25.40.10">
    <property type="entry name" value="Tetratricopeptide repeat domain"/>
    <property type="match status" value="1"/>
</dbReference>
<name>A0A934PJV4_9FLAO</name>
<keyword evidence="1" id="KW-0378">Hydrolase</keyword>
<dbReference type="PANTHER" id="PTHR48098">
    <property type="entry name" value="ENTEROCHELIN ESTERASE-RELATED"/>
    <property type="match status" value="1"/>
</dbReference>
<accession>A0A934PJV4</accession>
<dbReference type="InterPro" id="IPR011990">
    <property type="entry name" value="TPR-like_helical_dom_sf"/>
</dbReference>
<dbReference type="Pfam" id="PF00756">
    <property type="entry name" value="Esterase"/>
    <property type="match status" value="1"/>
</dbReference>
<keyword evidence="2" id="KW-1185">Reference proteome</keyword>
<dbReference type="RefSeq" id="WP_200105399.1">
    <property type="nucleotide sequence ID" value="NZ_JAEHFV010000002.1"/>
</dbReference>
<dbReference type="InterPro" id="IPR000801">
    <property type="entry name" value="Esterase-like"/>
</dbReference>
<dbReference type="SUPFAM" id="SSF53474">
    <property type="entry name" value="alpha/beta-Hydrolases"/>
    <property type="match status" value="1"/>
</dbReference>
<dbReference type="AlphaFoldDB" id="A0A934PJV4"/>
<dbReference type="Proteomes" id="UP000609172">
    <property type="component" value="Unassembled WGS sequence"/>
</dbReference>
<dbReference type="PANTHER" id="PTHR48098:SF6">
    <property type="entry name" value="FERRI-BACILLIBACTIN ESTERASE BESA"/>
    <property type="match status" value="1"/>
</dbReference>
<dbReference type="InterPro" id="IPR050583">
    <property type="entry name" value="Mycobacterial_A85_antigen"/>
</dbReference>
<dbReference type="EMBL" id="JAEHFV010000002">
    <property type="protein sequence ID" value="MBK0369476.1"/>
    <property type="molecule type" value="Genomic_DNA"/>
</dbReference>